<dbReference type="EMBL" id="JAXAVW010000033">
    <property type="protein sequence ID" value="MDX8035269.1"/>
    <property type="molecule type" value="Genomic_DNA"/>
</dbReference>
<feature type="region of interest" description="Disordered" evidence="1">
    <location>
        <begin position="1"/>
        <end position="172"/>
    </location>
</feature>
<feature type="compositionally biased region" description="Low complexity" evidence="1">
    <location>
        <begin position="154"/>
        <end position="168"/>
    </location>
</feature>
<gene>
    <name evidence="2" type="ORF">SK803_34095</name>
</gene>
<protein>
    <submittedName>
        <fullName evidence="2">Uncharacterized protein</fullName>
    </submittedName>
</protein>
<keyword evidence="3" id="KW-1185">Reference proteome</keyword>
<accession>A0ABU4TAT2</accession>
<feature type="compositionally biased region" description="Low complexity" evidence="1">
    <location>
        <begin position="27"/>
        <end position="43"/>
    </location>
</feature>
<feature type="compositionally biased region" description="Polar residues" evidence="1">
    <location>
        <begin position="73"/>
        <end position="88"/>
    </location>
</feature>
<feature type="compositionally biased region" description="Polar residues" evidence="1">
    <location>
        <begin position="51"/>
        <end position="63"/>
    </location>
</feature>
<evidence type="ECO:0000256" key="1">
    <source>
        <dbReference type="SAM" id="MobiDB-lite"/>
    </source>
</evidence>
<evidence type="ECO:0000313" key="2">
    <source>
        <dbReference type="EMBL" id="MDX8035269.1"/>
    </source>
</evidence>
<comment type="caution">
    <text evidence="2">The sequence shown here is derived from an EMBL/GenBank/DDBJ whole genome shotgun (WGS) entry which is preliminary data.</text>
</comment>
<reference evidence="2 3" key="1">
    <citation type="submission" date="2023-11" db="EMBL/GenBank/DDBJ databases">
        <title>Lentzea sokolovensis, sp. nov., Lentzea kristufkii, sp. nov., and Lentzea miocenensis, sp. nov., rare actinobacteria from Sokolov Coal Basin, Miocene lacustrine sediment, Czech Republic.</title>
        <authorList>
            <person name="Lara A."/>
            <person name="Kotroba L."/>
            <person name="Nouioui I."/>
            <person name="Neumann-Schaal M."/>
            <person name="Mast Y."/>
            <person name="Chronakova A."/>
        </authorList>
    </citation>
    <scope>NUCLEOTIDE SEQUENCE [LARGE SCALE GENOMIC DNA]</scope>
    <source>
        <strain evidence="2 3">BCCO 10_0856</strain>
    </source>
</reference>
<feature type="compositionally biased region" description="Polar residues" evidence="1">
    <location>
        <begin position="1"/>
        <end position="22"/>
    </location>
</feature>
<evidence type="ECO:0000313" key="3">
    <source>
        <dbReference type="Proteomes" id="UP001285521"/>
    </source>
</evidence>
<proteinExistence type="predicted"/>
<feature type="compositionally biased region" description="Polar residues" evidence="1">
    <location>
        <begin position="207"/>
        <end position="218"/>
    </location>
</feature>
<organism evidence="2 3">
    <name type="scientific">Lentzea miocenica</name>
    <dbReference type="NCBI Taxonomy" id="3095431"/>
    <lineage>
        <taxon>Bacteria</taxon>
        <taxon>Bacillati</taxon>
        <taxon>Actinomycetota</taxon>
        <taxon>Actinomycetes</taxon>
        <taxon>Pseudonocardiales</taxon>
        <taxon>Pseudonocardiaceae</taxon>
        <taxon>Lentzea</taxon>
    </lineage>
</organism>
<feature type="region of interest" description="Disordered" evidence="1">
    <location>
        <begin position="203"/>
        <end position="232"/>
    </location>
</feature>
<reference evidence="2 3" key="2">
    <citation type="submission" date="2023-11" db="EMBL/GenBank/DDBJ databases">
        <authorList>
            <person name="Lara A.C."/>
            <person name="Chronakova A."/>
        </authorList>
    </citation>
    <scope>NUCLEOTIDE SEQUENCE [LARGE SCALE GENOMIC DNA]</scope>
    <source>
        <strain evidence="2 3">BCCO 10_0856</strain>
    </source>
</reference>
<sequence>MASTTSSSTIVTLPPASSTSTGRHARSNSSRPAPAAITASTSPVIRLSTDMLPSTTTHRSSTGFLLPCKHTRAPSTESRVDTRTTSSRPLRKTRQPTPRPAAIVMSSDGIAETASAPSSARSTEYVGRPATKSAVPLIGSTSQRRPDVPDRSGRSSPATASSGTASASLLRTRSSIARSTEVTSLPSSLYRTCRVSELNADKAMSEASRTMRNASSRSVDMVESLSAPATGA</sequence>
<feature type="compositionally biased region" description="Basic and acidic residues" evidence="1">
    <location>
        <begin position="144"/>
        <end position="153"/>
    </location>
</feature>
<name>A0ABU4TAT2_9PSEU</name>
<dbReference type="Proteomes" id="UP001285521">
    <property type="component" value="Unassembled WGS sequence"/>
</dbReference>